<sequence length="387" mass="46102">MMEVKCTCQFCLSSQYSVDIASFSQKRRCGVSGILRVKNDAEFLADSIESCIEALDELIIVYNDCTDQSPEIIKIKAKQYCNKIKYYEYKPKIYSNNLSEEEYKFIKSQPEDSPHLLANYYNFALSKVTYEFVMKIDADQIYLTSELKLLCDAYRCVDKVLINPIELLNFVYFYLGVLLYKKLGFMILFNKRYLFKQYRKCLLKFVSNYKIPIFLSGYNMFYHNKSWYVPLGKKNKETLNILPPYNGVTDHSIFRLSSKTYFVPIEMKEYTQLNSHRRSLIEVLCGVRFAFPYGFIWMHLNGMRRNIYIKQEENYIQNGDRYLLFNDFVKKKFCKIDCVLDTTILSQQNRLLYSVLHDVVDYKKMEKFVEKYYMDIDNNLISLKKRI</sequence>
<protein>
    <recommendedName>
        <fullName evidence="4">Glycosyltransferase family 2 protein</fullName>
    </recommendedName>
</protein>
<feature type="transmembrane region" description="Helical" evidence="1">
    <location>
        <begin position="170"/>
        <end position="189"/>
    </location>
</feature>
<evidence type="ECO:0000313" key="2">
    <source>
        <dbReference type="EMBL" id="UYU66884.1"/>
    </source>
</evidence>
<evidence type="ECO:0008006" key="4">
    <source>
        <dbReference type="Google" id="ProtNLM"/>
    </source>
</evidence>
<reference evidence="2 3" key="1">
    <citation type="submission" date="2021-06" db="EMBL/GenBank/DDBJ databases">
        <title>Interrogation of the integrated mobile genetic elements in gut-associated Bacteroides with a consensus prediction approach.</title>
        <authorList>
            <person name="Campbell D.E."/>
            <person name="Leigh J.R."/>
            <person name="Kim T."/>
            <person name="England W."/>
            <person name="Whitaker R.J."/>
            <person name="Degnan P.H."/>
        </authorList>
    </citation>
    <scope>NUCLEOTIDE SEQUENCE [LARGE SCALE GENOMIC DNA]</scope>
    <source>
        <strain evidence="2 3">WAL8669</strain>
    </source>
</reference>
<dbReference type="InterPro" id="IPR029044">
    <property type="entry name" value="Nucleotide-diphossugar_trans"/>
</dbReference>
<accession>A0ABD7U3S2</accession>
<dbReference type="Pfam" id="PF06306">
    <property type="entry name" value="CgtA"/>
    <property type="match status" value="1"/>
</dbReference>
<dbReference type="EMBL" id="CP083680">
    <property type="protein sequence ID" value="UYU66884.1"/>
    <property type="molecule type" value="Genomic_DNA"/>
</dbReference>
<keyword evidence="1" id="KW-0472">Membrane</keyword>
<proteinExistence type="predicted"/>
<dbReference type="Gene3D" id="3.90.550.10">
    <property type="entry name" value="Spore Coat Polysaccharide Biosynthesis Protein SpsA, Chain A"/>
    <property type="match status" value="1"/>
</dbReference>
<name>A0ABD7U3S2_BACT4</name>
<evidence type="ECO:0000313" key="3">
    <source>
        <dbReference type="Proteomes" id="UP001156218"/>
    </source>
</evidence>
<dbReference type="Proteomes" id="UP001156218">
    <property type="component" value="Chromosome"/>
</dbReference>
<dbReference type="SUPFAM" id="SSF53448">
    <property type="entry name" value="Nucleotide-diphospho-sugar transferases"/>
    <property type="match status" value="1"/>
</dbReference>
<organism evidence="2 3">
    <name type="scientific">Bacteroides thetaiotaomicron</name>
    <dbReference type="NCBI Taxonomy" id="818"/>
    <lineage>
        <taxon>Bacteria</taxon>
        <taxon>Pseudomonadati</taxon>
        <taxon>Bacteroidota</taxon>
        <taxon>Bacteroidia</taxon>
        <taxon>Bacteroidales</taxon>
        <taxon>Bacteroidaceae</taxon>
        <taxon>Bacteroides</taxon>
    </lineage>
</organism>
<gene>
    <name evidence="2" type="ORF">KQP68_00975</name>
</gene>
<keyword evidence="1" id="KW-1133">Transmembrane helix</keyword>
<keyword evidence="1" id="KW-0812">Transmembrane</keyword>
<dbReference type="AlphaFoldDB" id="A0ABD7U3S2"/>
<evidence type="ECO:0000256" key="1">
    <source>
        <dbReference type="SAM" id="Phobius"/>
    </source>
</evidence>
<dbReference type="RefSeq" id="WP_048696121.1">
    <property type="nucleotide sequence ID" value="NZ_BQNN01000001.1"/>
</dbReference>
<dbReference type="InterPro" id="IPR010446">
    <property type="entry name" value="GalNAc_Trfase_b"/>
</dbReference>